<dbReference type="Pfam" id="PF06414">
    <property type="entry name" value="Zeta_toxin"/>
    <property type="match status" value="1"/>
</dbReference>
<comment type="caution">
    <text evidence="4">The sequence shown here is derived from an EMBL/GenBank/DDBJ whole genome shotgun (WGS) entry which is preliminary data.</text>
</comment>
<proteinExistence type="predicted"/>
<accession>A0A2S8GSY2</accession>
<evidence type="ECO:0000313" key="4">
    <source>
        <dbReference type="EMBL" id="PQO47481.1"/>
    </source>
</evidence>
<gene>
    <name evidence="4" type="ORF">C5Y93_05410</name>
</gene>
<dbReference type="PANTHER" id="PTHR39206:SF1">
    <property type="entry name" value="SLL8004 PROTEIN"/>
    <property type="match status" value="1"/>
</dbReference>
<dbReference type="PANTHER" id="PTHR39206">
    <property type="entry name" value="SLL8004 PROTEIN"/>
    <property type="match status" value="1"/>
</dbReference>
<dbReference type="GO" id="GO:0016301">
    <property type="term" value="F:kinase activity"/>
    <property type="evidence" value="ECO:0007669"/>
    <property type="project" value="InterPro"/>
</dbReference>
<name>A0A2S8GSY2_9BACT</name>
<protein>
    <recommendedName>
        <fullName evidence="3">Zeta toxin domain-containing protein</fullName>
    </recommendedName>
</protein>
<feature type="domain" description="Zeta toxin" evidence="3">
    <location>
        <begin position="5"/>
        <end position="140"/>
    </location>
</feature>
<sequence length="252" mass="27894">MSDEQPPCVIVIAGPNGAGKSTLAPYLLRDYLGVRDFVNADVIAQGLSAYDPDAVAIEAGRIMVARLQELAHQRKSFAWETTLASRSYAKRLSKLKASGFQTHLVFIGLPDPEIAVQRVAARVARGGHNIPDEVIRRRYWAGLANLVDLYLPIVDSCDIVNGVNALDGARVSRDQNGRIELRPGDPPAVEGRKLCSEIARKLADRQALLQLARRSQLDAIRRHIFDGVPYVTYRDGEVVRELTMRAVEEDDR</sequence>
<evidence type="ECO:0000313" key="5">
    <source>
        <dbReference type="Proteomes" id="UP000237819"/>
    </source>
</evidence>
<dbReference type="AlphaFoldDB" id="A0A2S8GSY2"/>
<dbReference type="OrthoDB" id="9791543at2"/>
<dbReference type="Gene3D" id="3.40.50.300">
    <property type="entry name" value="P-loop containing nucleotide triphosphate hydrolases"/>
    <property type="match status" value="1"/>
</dbReference>
<evidence type="ECO:0000256" key="2">
    <source>
        <dbReference type="ARBA" id="ARBA00022840"/>
    </source>
</evidence>
<dbReference type="InterPro" id="IPR010488">
    <property type="entry name" value="Zeta_toxin_domain"/>
</dbReference>
<evidence type="ECO:0000259" key="3">
    <source>
        <dbReference type="Pfam" id="PF06414"/>
    </source>
</evidence>
<dbReference type="SUPFAM" id="SSF52540">
    <property type="entry name" value="P-loop containing nucleoside triphosphate hydrolases"/>
    <property type="match status" value="1"/>
</dbReference>
<dbReference type="GO" id="GO:0005524">
    <property type="term" value="F:ATP binding"/>
    <property type="evidence" value="ECO:0007669"/>
    <property type="project" value="UniProtKB-KW"/>
</dbReference>
<reference evidence="4 5" key="1">
    <citation type="submission" date="2018-02" db="EMBL/GenBank/DDBJ databases">
        <title>Comparative genomes isolates from brazilian mangrove.</title>
        <authorList>
            <person name="Araujo J.E."/>
            <person name="Taketani R.G."/>
            <person name="Silva M.C.P."/>
            <person name="Loureco M.V."/>
            <person name="Andreote F.D."/>
        </authorList>
    </citation>
    <scope>NUCLEOTIDE SEQUENCE [LARGE SCALE GENOMIC DNA]</scope>
    <source>
        <strain evidence="4 5">Nap-Phe MGV</strain>
    </source>
</reference>
<dbReference type="EMBL" id="PUHZ01000005">
    <property type="protein sequence ID" value="PQO47481.1"/>
    <property type="molecule type" value="Genomic_DNA"/>
</dbReference>
<keyword evidence="2" id="KW-0067">ATP-binding</keyword>
<dbReference type="InterPro" id="IPR027417">
    <property type="entry name" value="P-loop_NTPase"/>
</dbReference>
<evidence type="ECO:0000256" key="1">
    <source>
        <dbReference type="ARBA" id="ARBA00022741"/>
    </source>
</evidence>
<dbReference type="RefSeq" id="WP_105334369.1">
    <property type="nucleotide sequence ID" value="NZ_PUHZ01000005.1"/>
</dbReference>
<keyword evidence="1" id="KW-0547">Nucleotide-binding</keyword>
<dbReference type="Proteomes" id="UP000237819">
    <property type="component" value="Unassembled WGS sequence"/>
</dbReference>
<organism evidence="4 5">
    <name type="scientific">Blastopirellula marina</name>
    <dbReference type="NCBI Taxonomy" id="124"/>
    <lineage>
        <taxon>Bacteria</taxon>
        <taxon>Pseudomonadati</taxon>
        <taxon>Planctomycetota</taxon>
        <taxon>Planctomycetia</taxon>
        <taxon>Pirellulales</taxon>
        <taxon>Pirellulaceae</taxon>
        <taxon>Blastopirellula</taxon>
    </lineage>
</organism>